<dbReference type="SUPFAM" id="SSF55729">
    <property type="entry name" value="Acyl-CoA N-acyltransferases (Nat)"/>
    <property type="match status" value="1"/>
</dbReference>
<evidence type="ECO:0000256" key="1">
    <source>
        <dbReference type="ARBA" id="ARBA00006586"/>
    </source>
</evidence>
<comment type="subunit">
    <text evidence="4">Heterodimer of an alpha subunit and a beta subunit processed from the same precursor.</text>
</comment>
<dbReference type="InterPro" id="IPR002692">
    <property type="entry name" value="S45"/>
</dbReference>
<dbReference type="Pfam" id="PF13523">
    <property type="entry name" value="Acetyltransf_8"/>
    <property type="match status" value="1"/>
</dbReference>
<gene>
    <name evidence="5" type="ORF">A8L45_00780</name>
</gene>
<evidence type="ECO:0000313" key="5">
    <source>
        <dbReference type="EMBL" id="ODA36170.1"/>
    </source>
</evidence>
<dbReference type="Gene3D" id="1.10.1400.10">
    <property type="match status" value="1"/>
</dbReference>
<dbReference type="InterPro" id="IPR043146">
    <property type="entry name" value="Penicillin_amidase_N_B-knob"/>
</dbReference>
<dbReference type="Gene3D" id="3.60.20.10">
    <property type="entry name" value="Glutamine Phosphoribosylpyrophosphate, subunit 1, domain 1"/>
    <property type="match status" value="1"/>
</dbReference>
<name>A0A1C3ESE9_9GAMM</name>
<dbReference type="RefSeq" id="WP_068898201.1">
    <property type="nucleotide sequence ID" value="NZ_JBHUIF010000002.1"/>
</dbReference>
<dbReference type="Pfam" id="PF01804">
    <property type="entry name" value="Penicil_amidase"/>
    <property type="match status" value="1"/>
</dbReference>
<organism evidence="5 6">
    <name type="scientific">Veronia pacifica</name>
    <dbReference type="NCBI Taxonomy" id="1080227"/>
    <lineage>
        <taxon>Bacteria</taxon>
        <taxon>Pseudomonadati</taxon>
        <taxon>Pseudomonadota</taxon>
        <taxon>Gammaproteobacteria</taxon>
        <taxon>Vibrionales</taxon>
        <taxon>Vibrionaceae</taxon>
        <taxon>Veronia</taxon>
    </lineage>
</organism>
<keyword evidence="6" id="KW-1185">Reference proteome</keyword>
<dbReference type="SUPFAM" id="SSF56235">
    <property type="entry name" value="N-terminal nucleophile aminohydrolases (Ntn hydrolases)"/>
    <property type="match status" value="1"/>
</dbReference>
<dbReference type="STRING" id="1080227.A8L45_00780"/>
<proteinExistence type="inferred from homology"/>
<evidence type="ECO:0000256" key="3">
    <source>
        <dbReference type="ARBA" id="ARBA00023145"/>
    </source>
</evidence>
<dbReference type="Gene3D" id="2.30.120.10">
    <property type="match status" value="1"/>
</dbReference>
<dbReference type="Proteomes" id="UP000094936">
    <property type="component" value="Unassembled WGS sequence"/>
</dbReference>
<evidence type="ECO:0008006" key="7">
    <source>
        <dbReference type="Google" id="ProtNLM"/>
    </source>
</evidence>
<dbReference type="GO" id="GO:0016811">
    <property type="term" value="F:hydrolase activity, acting on carbon-nitrogen (but not peptide) bonds, in linear amides"/>
    <property type="evidence" value="ECO:0007669"/>
    <property type="project" value="InterPro"/>
</dbReference>
<dbReference type="InterPro" id="IPR043147">
    <property type="entry name" value="Penicillin_amidase_A-knob"/>
</dbReference>
<protein>
    <recommendedName>
        <fullName evidence="7">Acyltransferase MbtK/IucB-like conserved domain-containing protein</fullName>
    </recommendedName>
</protein>
<dbReference type="AlphaFoldDB" id="A0A1C3ESE9"/>
<dbReference type="GO" id="GO:0017000">
    <property type="term" value="P:antibiotic biosynthetic process"/>
    <property type="evidence" value="ECO:0007669"/>
    <property type="project" value="InterPro"/>
</dbReference>
<reference evidence="5 6" key="1">
    <citation type="submission" date="2016-05" db="EMBL/GenBank/DDBJ databases">
        <title>Genomic Taxonomy of the Vibrionaceae.</title>
        <authorList>
            <person name="Gomez-Gil B."/>
            <person name="Enciso-Ibarra J."/>
        </authorList>
    </citation>
    <scope>NUCLEOTIDE SEQUENCE [LARGE SCALE GENOMIC DNA]</scope>
    <source>
        <strain evidence="5 6">CAIM 1920</strain>
    </source>
</reference>
<keyword evidence="2" id="KW-0378">Hydrolase</keyword>
<evidence type="ECO:0000256" key="4">
    <source>
        <dbReference type="ARBA" id="ARBA00038735"/>
    </source>
</evidence>
<evidence type="ECO:0000256" key="2">
    <source>
        <dbReference type="ARBA" id="ARBA00022801"/>
    </source>
</evidence>
<comment type="similarity">
    <text evidence="1">Belongs to the peptidase S45 family.</text>
</comment>
<dbReference type="Gene3D" id="3.40.630.30">
    <property type="match status" value="1"/>
</dbReference>
<sequence length="866" mass="98712">MPIKIYRDKWGIPHIKANSELELVFAQGYNAAIDRGWQIEVDRLRAKGVSASVFGKKYIEWDKFARRVKFDDIAEECWKNLAPDNRQWVREYVKGINAGIRINSNPAFSKFGITPKQWDPWTPISMWISNHILMGGFASKIWREEVIECLGEEYLDYFKTEDFSRAESNGWYIPPTRTQSGKSILAGDPHRVVELPCSYQQIHLSCDEYDVVGLAIPGVPGIAHFAHKSSVAWSITNAMADYQDLFFEKIVKKEQGYYSQGPDGEERVEFAKEIIEVKDSDSIEIDVLTTQRGPVIIEACHERLPISLKLPSSIYKVSGFETLRSLLKAQSADDVERAFSDWVEPVNVLQTSDRNGQFISRVVGRVPSRAKDNFTRIVPAWRPDTSWSGNVEGERNNNGEGIAVMANQRGLAARMGTEFSAIHRAQRISDLIEARDSWSADEMRKIHVDSHLTTASIITNMVSALSDLPDKVARLQTLLDRWDGNMSASCVEAALFAKLRANIVRNIASLPELNALLMAIEGHRYSTLFSPWLCIKSRVAFALNTILSAGFPNLQIEPVVRKSLVDLSLENNLDETWGEIHTVVPWTAYDNDNLLSWPGIGGDHDCVLSSYSLPGVTHACWRTPSARYIWDLENVESSQWVVQFGASDDPDHRHFSDQYKIWRKGEMVPVIVSWDKLAPESSISTVNDLERSASQVTDIGTFDIEPLDVARHIDVVYEWVTQDRAKYWGLLEYDRERIELIYEYLDVQFYHNAFIISHNNQPVSLIQLYDPKHDELGDKYRVMQGDIGLHILIAPKDLHLPNFTEKIFSLIKHFLMYDSRNRRIVVDPDVNNAKALNRFQRLGFSMADKVKLSTKIAQLFYFNLTV</sequence>
<dbReference type="InterPro" id="IPR029055">
    <property type="entry name" value="Ntn_hydrolases_N"/>
</dbReference>
<evidence type="ECO:0000313" key="6">
    <source>
        <dbReference type="Proteomes" id="UP000094936"/>
    </source>
</evidence>
<comment type="caution">
    <text evidence="5">The sequence shown here is derived from an EMBL/GenBank/DDBJ whole genome shotgun (WGS) entry which is preliminary data.</text>
</comment>
<keyword evidence="3" id="KW-0865">Zymogen</keyword>
<dbReference type="PANTHER" id="PTHR34218:SF4">
    <property type="entry name" value="ACYL-HOMOSERINE LACTONE ACYLASE QUIP"/>
    <property type="match status" value="1"/>
</dbReference>
<accession>A0A1C3ESE9</accession>
<dbReference type="EMBL" id="LYBM01000001">
    <property type="protein sequence ID" value="ODA36170.1"/>
    <property type="molecule type" value="Genomic_DNA"/>
</dbReference>
<dbReference type="OrthoDB" id="9760084at2"/>
<dbReference type="PANTHER" id="PTHR34218">
    <property type="entry name" value="PEPTIDASE S45 PENICILLIN AMIDASE"/>
    <property type="match status" value="1"/>
</dbReference>
<dbReference type="InterPro" id="IPR023343">
    <property type="entry name" value="Penicillin_amidase_dom1"/>
</dbReference>
<dbReference type="Gene3D" id="1.10.439.10">
    <property type="entry name" value="Penicillin Amidohydrolase, domain 1"/>
    <property type="match status" value="1"/>
</dbReference>
<dbReference type="InterPro" id="IPR016181">
    <property type="entry name" value="Acyl_CoA_acyltransferase"/>
</dbReference>